<protein>
    <submittedName>
        <fullName evidence="1">Uncharacterized protein</fullName>
    </submittedName>
</protein>
<sequence length="90" mass="10362">MQALFVISPPVLEQIGSHELLKMKQDGVPMDGWDFIKFPSHKQAVLRIVKLLTVSSRKRVGPQSRDAFIRATLVSIKQMSQFESKKYYKK</sequence>
<name>A0A4Y2L313_ARAVE</name>
<dbReference type="Proteomes" id="UP000499080">
    <property type="component" value="Unassembled WGS sequence"/>
</dbReference>
<evidence type="ECO:0000313" key="1">
    <source>
        <dbReference type="EMBL" id="GBN09005.1"/>
    </source>
</evidence>
<gene>
    <name evidence="1" type="ORF">AVEN_28241_1</name>
</gene>
<reference evidence="1 2" key="1">
    <citation type="journal article" date="2019" name="Sci. Rep.">
        <title>Orb-weaving spider Araneus ventricosus genome elucidates the spidroin gene catalogue.</title>
        <authorList>
            <person name="Kono N."/>
            <person name="Nakamura H."/>
            <person name="Ohtoshi R."/>
            <person name="Moran D.A.P."/>
            <person name="Shinohara A."/>
            <person name="Yoshida Y."/>
            <person name="Fujiwara M."/>
            <person name="Mori M."/>
            <person name="Tomita M."/>
            <person name="Arakawa K."/>
        </authorList>
    </citation>
    <scope>NUCLEOTIDE SEQUENCE [LARGE SCALE GENOMIC DNA]</scope>
</reference>
<proteinExistence type="predicted"/>
<keyword evidence="2" id="KW-1185">Reference proteome</keyword>
<organism evidence="1 2">
    <name type="scientific">Araneus ventricosus</name>
    <name type="common">Orbweaver spider</name>
    <name type="synonym">Epeira ventricosa</name>
    <dbReference type="NCBI Taxonomy" id="182803"/>
    <lineage>
        <taxon>Eukaryota</taxon>
        <taxon>Metazoa</taxon>
        <taxon>Ecdysozoa</taxon>
        <taxon>Arthropoda</taxon>
        <taxon>Chelicerata</taxon>
        <taxon>Arachnida</taxon>
        <taxon>Araneae</taxon>
        <taxon>Araneomorphae</taxon>
        <taxon>Entelegynae</taxon>
        <taxon>Araneoidea</taxon>
        <taxon>Araneidae</taxon>
        <taxon>Araneus</taxon>
    </lineage>
</organism>
<comment type="caution">
    <text evidence="1">The sequence shown here is derived from an EMBL/GenBank/DDBJ whole genome shotgun (WGS) entry which is preliminary data.</text>
</comment>
<dbReference type="AlphaFoldDB" id="A0A4Y2L313"/>
<dbReference type="PANTHER" id="PTHR46409">
    <property type="entry name" value="HTH PSQ-TYPE DOMAIN-CONTAINING PROTEIN"/>
    <property type="match status" value="1"/>
</dbReference>
<dbReference type="PANTHER" id="PTHR46409:SF1">
    <property type="entry name" value="HTH PSQ-TYPE DOMAIN-CONTAINING PROTEIN"/>
    <property type="match status" value="1"/>
</dbReference>
<dbReference type="EMBL" id="BGPR01005313">
    <property type="protein sequence ID" value="GBN09005.1"/>
    <property type="molecule type" value="Genomic_DNA"/>
</dbReference>
<accession>A0A4Y2L313</accession>
<evidence type="ECO:0000313" key="2">
    <source>
        <dbReference type="Proteomes" id="UP000499080"/>
    </source>
</evidence>